<dbReference type="AlphaFoldDB" id="A0A0N7LAQ6"/>
<dbReference type="STRING" id="401625.A0A0N7LAQ6"/>
<dbReference type="Pfam" id="PF01156">
    <property type="entry name" value="IU_nuc_hydro"/>
    <property type="match status" value="1"/>
</dbReference>
<dbReference type="GO" id="GO:0006152">
    <property type="term" value="P:purine nucleoside catabolic process"/>
    <property type="evidence" value="ECO:0007669"/>
    <property type="project" value="TreeGrafter"/>
</dbReference>
<organism evidence="6 7">
    <name type="scientific">Ceraceosorus bombacis</name>
    <dbReference type="NCBI Taxonomy" id="401625"/>
    <lineage>
        <taxon>Eukaryota</taxon>
        <taxon>Fungi</taxon>
        <taxon>Dikarya</taxon>
        <taxon>Basidiomycota</taxon>
        <taxon>Ustilaginomycotina</taxon>
        <taxon>Exobasidiomycetes</taxon>
        <taxon>Ceraceosorales</taxon>
        <taxon>Ceraceosoraceae</taxon>
        <taxon>Ceraceosorus</taxon>
    </lineage>
</organism>
<dbReference type="SUPFAM" id="SSF53590">
    <property type="entry name" value="Nucleoside hydrolase"/>
    <property type="match status" value="1"/>
</dbReference>
<evidence type="ECO:0000256" key="4">
    <source>
        <dbReference type="SAM" id="SignalP"/>
    </source>
</evidence>
<dbReference type="Gene3D" id="3.90.245.10">
    <property type="entry name" value="Ribonucleoside hydrolase-like"/>
    <property type="match status" value="1"/>
</dbReference>
<evidence type="ECO:0000313" key="6">
    <source>
        <dbReference type="EMBL" id="CEH17250.1"/>
    </source>
</evidence>
<dbReference type="PANTHER" id="PTHR12304">
    <property type="entry name" value="INOSINE-URIDINE PREFERRING NUCLEOSIDE HYDROLASE"/>
    <property type="match status" value="1"/>
</dbReference>
<keyword evidence="2 6" id="KW-0378">Hydrolase</keyword>
<keyword evidence="3" id="KW-0326">Glycosidase</keyword>
<comment type="similarity">
    <text evidence="1">Belongs to the IUNH family.</text>
</comment>
<sequence>MRLVSVALLTSLAALLSTQVAQVRCLDMVIDNDFSSNSVTPLFPALANADVSLLAVTSVTGNTWNAQSVAHLRRYLQAAGTANNSDSQRAAQVKAISGANRALVRTPDSYEADAALTGRLRFAGAYRPFNATAEAQGADPSGDLQNNARVTLQGQERPGPLSGALQESANLYAPNFLVEKSREARAKNATFSIAAIGPLTNLALAQAQDPEFPKGVELWYQGGYLGTGLEAVLSVINSDYYVDLNTAIDPEAAKAVLRAPYARIVCVADFTSKIIASNDTLSRAAALSDSASDDQRYLARQISDPVEVGLPAWDDIGVALPIYPDLITKSIKVRLDVDARAGGPAYGKAFAWLDDLAPPGLQEVEFPLSINETRFFEIYVSAAQAFINPK</sequence>
<evidence type="ECO:0000256" key="2">
    <source>
        <dbReference type="ARBA" id="ARBA00022801"/>
    </source>
</evidence>
<keyword evidence="7" id="KW-1185">Reference proteome</keyword>
<evidence type="ECO:0000313" key="7">
    <source>
        <dbReference type="Proteomes" id="UP000054845"/>
    </source>
</evidence>
<dbReference type="Proteomes" id="UP000054845">
    <property type="component" value="Unassembled WGS sequence"/>
</dbReference>
<dbReference type="InterPro" id="IPR001910">
    <property type="entry name" value="Inosine/uridine_hydrolase_dom"/>
</dbReference>
<dbReference type="PANTHER" id="PTHR12304:SF25">
    <property type="entry name" value="INOSINE_URIDINE-PREFERRING NUCLEOSIDE HYDROLASE DOMAIN-CONTAINING PROTEIN"/>
    <property type="match status" value="1"/>
</dbReference>
<dbReference type="InterPro" id="IPR023186">
    <property type="entry name" value="IUNH"/>
</dbReference>
<protein>
    <submittedName>
        <fullName evidence="6">Predicted inosine-uridine preferring nucleoside hydrolase</fullName>
    </submittedName>
</protein>
<feature type="signal peptide" evidence="4">
    <location>
        <begin position="1"/>
        <end position="25"/>
    </location>
</feature>
<keyword evidence="4" id="KW-0732">Signal</keyword>
<evidence type="ECO:0000259" key="5">
    <source>
        <dbReference type="Pfam" id="PF01156"/>
    </source>
</evidence>
<name>A0A0N7LAQ6_9BASI</name>
<accession>A0A0N7LAQ6</accession>
<dbReference type="InterPro" id="IPR036452">
    <property type="entry name" value="Ribo_hydro-like"/>
</dbReference>
<reference evidence="6 7" key="1">
    <citation type="submission" date="2014-09" db="EMBL/GenBank/DDBJ databases">
        <authorList>
            <person name="Magalhaes I.L.F."/>
            <person name="Oliveira U."/>
            <person name="Santos F.R."/>
            <person name="Vidigal T.H.D.A."/>
            <person name="Brescovit A.D."/>
            <person name="Santos A.J."/>
        </authorList>
    </citation>
    <scope>NUCLEOTIDE SEQUENCE [LARGE SCALE GENOMIC DNA]</scope>
</reference>
<evidence type="ECO:0000256" key="1">
    <source>
        <dbReference type="ARBA" id="ARBA00009176"/>
    </source>
</evidence>
<evidence type="ECO:0000256" key="3">
    <source>
        <dbReference type="ARBA" id="ARBA00023295"/>
    </source>
</evidence>
<proteinExistence type="inferred from homology"/>
<feature type="chain" id="PRO_5006015216" evidence="4">
    <location>
        <begin position="26"/>
        <end position="390"/>
    </location>
</feature>
<dbReference type="EMBL" id="CCYA01000254">
    <property type="protein sequence ID" value="CEH17250.1"/>
    <property type="molecule type" value="Genomic_DNA"/>
</dbReference>
<dbReference type="GO" id="GO:0005829">
    <property type="term" value="C:cytosol"/>
    <property type="evidence" value="ECO:0007669"/>
    <property type="project" value="TreeGrafter"/>
</dbReference>
<dbReference type="OrthoDB" id="432381at2759"/>
<dbReference type="GO" id="GO:0008477">
    <property type="term" value="F:purine nucleosidase activity"/>
    <property type="evidence" value="ECO:0007669"/>
    <property type="project" value="TreeGrafter"/>
</dbReference>
<feature type="domain" description="Inosine/uridine-preferring nucleoside hydrolase" evidence="5">
    <location>
        <begin position="29"/>
        <end position="376"/>
    </location>
</feature>